<dbReference type="SUPFAM" id="SSF56281">
    <property type="entry name" value="Metallo-hydrolase/oxidoreductase"/>
    <property type="match status" value="1"/>
</dbReference>
<accession>A0AAD0ZMF0</accession>
<dbReference type="RefSeq" id="WP_124302092.1">
    <property type="nucleotide sequence ID" value="NZ_CP027747.1"/>
</dbReference>
<organism evidence="3 4">
    <name type="scientific">Pseudomonas chlororaphis subsp. aureofaciens</name>
    <dbReference type="NCBI Taxonomy" id="587851"/>
    <lineage>
        <taxon>Bacteria</taxon>
        <taxon>Pseudomonadati</taxon>
        <taxon>Pseudomonadota</taxon>
        <taxon>Gammaproteobacteria</taxon>
        <taxon>Pseudomonadales</taxon>
        <taxon>Pseudomonadaceae</taxon>
        <taxon>Pseudomonas</taxon>
    </lineage>
</organism>
<keyword evidence="1" id="KW-0732">Signal</keyword>
<evidence type="ECO:0000259" key="2">
    <source>
        <dbReference type="SMART" id="SM00849"/>
    </source>
</evidence>
<dbReference type="PANTHER" id="PTHR42951">
    <property type="entry name" value="METALLO-BETA-LACTAMASE DOMAIN-CONTAINING"/>
    <property type="match status" value="1"/>
</dbReference>
<feature type="chain" id="PRO_5042039411" evidence="1">
    <location>
        <begin position="24"/>
        <end position="294"/>
    </location>
</feature>
<evidence type="ECO:0000313" key="3">
    <source>
        <dbReference type="EMBL" id="AZE31707.1"/>
    </source>
</evidence>
<feature type="domain" description="Metallo-beta-lactamase" evidence="2">
    <location>
        <begin position="44"/>
        <end position="229"/>
    </location>
</feature>
<dbReference type="Pfam" id="PF00753">
    <property type="entry name" value="Lactamase_B"/>
    <property type="match status" value="1"/>
</dbReference>
<dbReference type="SMART" id="SM00849">
    <property type="entry name" value="Lactamase_B"/>
    <property type="match status" value="1"/>
</dbReference>
<dbReference type="InterPro" id="IPR050855">
    <property type="entry name" value="NDM-1-like"/>
</dbReference>
<protein>
    <submittedName>
        <fullName evidence="3">Metallo-beta-lactamase superfamily protein</fullName>
    </submittedName>
</protein>
<gene>
    <name evidence="3" type="ORF">C4K07_4945</name>
</gene>
<dbReference type="Gene3D" id="3.60.15.10">
    <property type="entry name" value="Ribonuclease Z/Hydroxyacylglutathione hydrolase-like"/>
    <property type="match status" value="1"/>
</dbReference>
<evidence type="ECO:0000313" key="4">
    <source>
        <dbReference type="Proteomes" id="UP000280455"/>
    </source>
</evidence>
<evidence type="ECO:0000256" key="1">
    <source>
        <dbReference type="SAM" id="SignalP"/>
    </source>
</evidence>
<dbReference type="AlphaFoldDB" id="A0AAD0ZMF0"/>
<proteinExistence type="predicted"/>
<dbReference type="InterPro" id="IPR036866">
    <property type="entry name" value="RibonucZ/Hydroxyglut_hydro"/>
</dbReference>
<dbReference type="EMBL" id="CP027750">
    <property type="protein sequence ID" value="AZE31707.1"/>
    <property type="molecule type" value="Genomic_DNA"/>
</dbReference>
<dbReference type="CDD" id="cd07739">
    <property type="entry name" value="metallo-hydrolase-like_MBL-fold"/>
    <property type="match status" value="1"/>
</dbReference>
<dbReference type="Proteomes" id="UP000280455">
    <property type="component" value="Chromosome"/>
</dbReference>
<sequence length="294" mass="31649">MIGFTSLKRLLLATATLGFAAHAAAVEPALKLDVYNPGTAAIFPVTSVLVSGKKEAILVDAQFGKSQAEQLVEKIRASGKQLTTIYISHGDPDYYFGLDTITQAFPKAKVVASQPTVEHIKATVDGKLAFWGPKMGADVPAKTIVPGVLKGHSLTLEGQKLDIIGLDGKQPDRTFVWIPSIKAVVGGVVVAENIHVWMADTQTEQSHKDWLTTLDTIAALKPQTVVPGHYLGESARSLVPVHFTADYIKAFDEETAKAKDSAELIAAMKKRYPDLGEDSSLELSAKVAKGEMKW</sequence>
<name>A0AAD0ZMF0_9PSED</name>
<reference evidence="3 4" key="1">
    <citation type="submission" date="2018-03" db="EMBL/GenBank/DDBJ databases">
        <title>Diversity of phytobeneficial traits revealed by whole-genome analysis of worldwide-isolated phenazine-producing Pseudomonas spp.</title>
        <authorList>
            <person name="Biessy A."/>
            <person name="Novinscak A."/>
            <person name="Blom J."/>
            <person name="Leger G."/>
            <person name="Thomashow L.S."/>
            <person name="Cazorla F.M."/>
            <person name="Josic D."/>
            <person name="Filion M."/>
        </authorList>
    </citation>
    <scope>NUCLEOTIDE SEQUENCE [LARGE SCALE GENOMIC DNA]</scope>
    <source>
        <strain evidence="3 4">ChPhzS24</strain>
    </source>
</reference>
<dbReference type="PANTHER" id="PTHR42951:SF14">
    <property type="entry name" value="METALLO-BETA-LACTAMASE SUPERFAMILY PROTEIN"/>
    <property type="match status" value="1"/>
</dbReference>
<feature type="signal peptide" evidence="1">
    <location>
        <begin position="1"/>
        <end position="23"/>
    </location>
</feature>
<dbReference type="InterPro" id="IPR001279">
    <property type="entry name" value="Metallo-B-lactamas"/>
</dbReference>